<name>A0A1I3QUW0_9RHOB</name>
<dbReference type="GO" id="GO:0005886">
    <property type="term" value="C:plasma membrane"/>
    <property type="evidence" value="ECO:0007669"/>
    <property type="project" value="TreeGrafter"/>
</dbReference>
<accession>A0A1I3QUW0</accession>
<dbReference type="STRING" id="390807.SAMN04488095_2685"/>
<keyword evidence="3" id="KW-1185">Reference proteome</keyword>
<dbReference type="Proteomes" id="UP000199110">
    <property type="component" value="Unassembled WGS sequence"/>
</dbReference>
<dbReference type="InterPro" id="IPR014729">
    <property type="entry name" value="Rossmann-like_a/b/a_fold"/>
</dbReference>
<reference evidence="2 3" key="1">
    <citation type="submission" date="2016-10" db="EMBL/GenBank/DDBJ databases">
        <authorList>
            <person name="de Groot N.N."/>
        </authorList>
    </citation>
    <scope>NUCLEOTIDE SEQUENCE [LARGE SCALE GENOMIC DNA]</scope>
    <source>
        <strain evidence="2 3">DSM 19073</strain>
    </source>
</reference>
<evidence type="ECO:0000259" key="1">
    <source>
        <dbReference type="Pfam" id="PF02698"/>
    </source>
</evidence>
<dbReference type="CDD" id="cd06259">
    <property type="entry name" value="YdcF-like"/>
    <property type="match status" value="1"/>
</dbReference>
<protein>
    <submittedName>
        <fullName evidence="2">DUF218 domain-containing protein</fullName>
    </submittedName>
</protein>
<dbReference type="AlphaFoldDB" id="A0A1I3QUW0"/>
<dbReference type="PANTHER" id="PTHR30336">
    <property type="entry name" value="INNER MEMBRANE PROTEIN, PROBABLE PERMEASE"/>
    <property type="match status" value="1"/>
</dbReference>
<dbReference type="Gene3D" id="3.40.50.620">
    <property type="entry name" value="HUPs"/>
    <property type="match status" value="1"/>
</dbReference>
<evidence type="ECO:0000313" key="3">
    <source>
        <dbReference type="Proteomes" id="UP000199110"/>
    </source>
</evidence>
<dbReference type="RefSeq" id="WP_175484892.1">
    <property type="nucleotide sequence ID" value="NZ_FORA01000003.1"/>
</dbReference>
<dbReference type="EMBL" id="FORA01000003">
    <property type="protein sequence ID" value="SFJ38043.1"/>
    <property type="molecule type" value="Genomic_DNA"/>
</dbReference>
<dbReference type="Pfam" id="PF02698">
    <property type="entry name" value="DUF218"/>
    <property type="match status" value="1"/>
</dbReference>
<feature type="domain" description="DUF218" evidence="1">
    <location>
        <begin position="10"/>
        <end position="149"/>
    </location>
</feature>
<organism evidence="2 3">
    <name type="scientific">Jannaschia pohangensis</name>
    <dbReference type="NCBI Taxonomy" id="390807"/>
    <lineage>
        <taxon>Bacteria</taxon>
        <taxon>Pseudomonadati</taxon>
        <taxon>Pseudomonadota</taxon>
        <taxon>Alphaproteobacteria</taxon>
        <taxon>Rhodobacterales</taxon>
        <taxon>Roseobacteraceae</taxon>
        <taxon>Jannaschia</taxon>
    </lineage>
</organism>
<dbReference type="InterPro" id="IPR051599">
    <property type="entry name" value="Cell_Envelope_Assoc"/>
</dbReference>
<sequence length="168" mass="17714">MTAPRSVPRIAIVLGAAVRPDGSASPTLALRVDHAVDLLLAGQVDRLCLTGGQGRHGRAEAVVARDLALARGVPDAALLIEDLSASTFENLTGALALVPPGATLTLVSNRWHLPRAWLILRLLGHRARLSGPRARTPAHKTMAAILREIAATPVSVGRALTRGYRNGR</sequence>
<dbReference type="PANTHER" id="PTHR30336:SF20">
    <property type="entry name" value="DUF218 DOMAIN-CONTAINING PROTEIN"/>
    <property type="match status" value="1"/>
</dbReference>
<proteinExistence type="predicted"/>
<dbReference type="InterPro" id="IPR003848">
    <property type="entry name" value="DUF218"/>
</dbReference>
<gene>
    <name evidence="2" type="ORF">SAMN04488095_2685</name>
</gene>
<evidence type="ECO:0000313" key="2">
    <source>
        <dbReference type="EMBL" id="SFJ38043.1"/>
    </source>
</evidence>